<proteinExistence type="predicted"/>
<feature type="compositionally biased region" description="Acidic residues" evidence="1">
    <location>
        <begin position="174"/>
        <end position="187"/>
    </location>
</feature>
<keyword evidence="2" id="KW-0812">Transmembrane</keyword>
<keyword evidence="2" id="KW-0472">Membrane</keyword>
<evidence type="ECO:0000313" key="3">
    <source>
        <dbReference type="EMBL" id="NGZ77190.1"/>
    </source>
</evidence>
<name>A0ABX0FB47_9BACL</name>
<dbReference type="RefSeq" id="WP_166277141.1">
    <property type="nucleotide sequence ID" value="NZ_JAAFGS010000007.1"/>
</dbReference>
<organism evidence="3 4">
    <name type="scientific">Saccharibacillus alkalitolerans</name>
    <dbReference type="NCBI Taxonomy" id="2705290"/>
    <lineage>
        <taxon>Bacteria</taxon>
        <taxon>Bacillati</taxon>
        <taxon>Bacillota</taxon>
        <taxon>Bacilli</taxon>
        <taxon>Bacillales</taxon>
        <taxon>Paenibacillaceae</taxon>
        <taxon>Saccharibacillus</taxon>
    </lineage>
</organism>
<feature type="transmembrane region" description="Helical" evidence="2">
    <location>
        <begin position="32"/>
        <end position="51"/>
    </location>
</feature>
<accession>A0ABX0FB47</accession>
<dbReference type="EMBL" id="JAAFGS010000007">
    <property type="protein sequence ID" value="NGZ77190.1"/>
    <property type="molecule type" value="Genomic_DNA"/>
</dbReference>
<evidence type="ECO:0000313" key="4">
    <source>
        <dbReference type="Proteomes" id="UP000800303"/>
    </source>
</evidence>
<reference evidence="3 4" key="1">
    <citation type="submission" date="2020-01" db="EMBL/GenBank/DDBJ databases">
        <title>Polyphasic characterisation and genomic insights into a novel alkali tolerant bacterium VR-M41.</title>
        <authorList>
            <person name="Vemuluri V.R."/>
        </authorList>
    </citation>
    <scope>NUCLEOTIDE SEQUENCE [LARGE SCALE GENOMIC DNA]</scope>
    <source>
        <strain evidence="3 4">VR-M41</strain>
    </source>
</reference>
<evidence type="ECO:0000256" key="2">
    <source>
        <dbReference type="SAM" id="Phobius"/>
    </source>
</evidence>
<evidence type="ECO:0000256" key="1">
    <source>
        <dbReference type="SAM" id="MobiDB-lite"/>
    </source>
</evidence>
<dbReference type="Proteomes" id="UP000800303">
    <property type="component" value="Unassembled WGS sequence"/>
</dbReference>
<feature type="region of interest" description="Disordered" evidence="1">
    <location>
        <begin position="156"/>
        <end position="187"/>
    </location>
</feature>
<keyword evidence="2" id="KW-1133">Transmembrane helix</keyword>
<sequence>MYILNEIVENSDALKPGGTNPMKKMRFEQKSLLFMAFFTLALLFGGCTMPNRISSDQIEAFDKQIQKDHPAVENVEFEFVPTRIRMSYVLEERLGEEEKKEIFEQSRDLLMSDTFFEEIVHDRFMKTYPDSGYPAFIILLQEKDSDSLSRFEIRAEDSEDAGSMYQQWYYSEDGSTDSEPFMEESSK</sequence>
<gene>
    <name evidence="3" type="ORF">GYN08_17995</name>
</gene>
<keyword evidence="4" id="KW-1185">Reference proteome</keyword>
<protein>
    <submittedName>
        <fullName evidence="3">Uncharacterized protein</fullName>
    </submittedName>
</protein>
<comment type="caution">
    <text evidence="3">The sequence shown here is derived from an EMBL/GenBank/DDBJ whole genome shotgun (WGS) entry which is preliminary data.</text>
</comment>